<evidence type="ECO:0000313" key="4">
    <source>
        <dbReference type="EMBL" id="KAK7959200.1"/>
    </source>
</evidence>
<accession>A0ABR1QM90</accession>
<evidence type="ECO:0000256" key="1">
    <source>
        <dbReference type="ARBA" id="ARBA00010790"/>
    </source>
</evidence>
<keyword evidence="5" id="KW-1185">Reference proteome</keyword>
<dbReference type="SUPFAM" id="SSF51905">
    <property type="entry name" value="FAD/NAD(P)-binding domain"/>
    <property type="match status" value="1"/>
</dbReference>
<dbReference type="Pfam" id="PF05199">
    <property type="entry name" value="GMC_oxred_C"/>
    <property type="match status" value="1"/>
</dbReference>
<sequence>MISSEGWDHIVVGGGLAGCVIASRLKEYQPSARILVIEAGPDVTQNQEILQFHSLNFLGGQFDWAYKTLPQKHQDGREIDIPSGRALGGGGWFRGSRADFDSWADLVGDQRWGYDGQLPYSKKTEKWYNDEMAEQHGHDGKFYIESPISTNRLYPLADIAEQAWREMGIETLPGNDMNAGTNLEVGQLNENRHHGKRQVAPLVYSLEDVTVLTDALVGSILLSEDEGVKATRVRLADGSEIHGSQVIVSAGAYRTTQILMLSGLGPKETLEKNGIRPVLDAPEVGKNFSDHIMATPSARRTPLFSEPRFATGTPVSHIISAAVPRKGLEAAIAKDEGKVDPNHYLLKREFAMTETMVLYLAVPPLQPDGNHISNFSMAMKPTSRGTVTISSKDSSDPPLLDPNYFATEVSKLMASDATVLGRDIVAGDAPYPGFKPLTVDATDEDLDERVRGQGTSTYHGPGSCSMGSVVDTDLRFKEVQNLRVVDASVIPIALGSHIQAAVYALAEQAAVVISQIDLYDAELALLQRLGPIQVEQALELIQATLDPNTTDPRRSTRFIRLQHPQHAPLRQPAGVEVIAAQQDDLDLLDRAGNVVGAAGAAAAGLPEKLRLFLQALHERPRVLGTFAERERCRTPTESPLSPLPHVPQF</sequence>
<dbReference type="RefSeq" id="XP_066702903.1">
    <property type="nucleotide sequence ID" value="XM_066840276.1"/>
</dbReference>
<organism evidence="4 5">
    <name type="scientific">Apiospora aurea</name>
    <dbReference type="NCBI Taxonomy" id="335848"/>
    <lineage>
        <taxon>Eukaryota</taxon>
        <taxon>Fungi</taxon>
        <taxon>Dikarya</taxon>
        <taxon>Ascomycota</taxon>
        <taxon>Pezizomycotina</taxon>
        <taxon>Sordariomycetes</taxon>
        <taxon>Xylariomycetidae</taxon>
        <taxon>Amphisphaeriales</taxon>
        <taxon>Apiosporaceae</taxon>
        <taxon>Apiospora</taxon>
    </lineage>
</organism>
<dbReference type="GeneID" id="92073338"/>
<dbReference type="InterPro" id="IPR007867">
    <property type="entry name" value="GMC_OxRtase_C"/>
</dbReference>
<dbReference type="InterPro" id="IPR036188">
    <property type="entry name" value="FAD/NAD-bd_sf"/>
</dbReference>
<dbReference type="SUPFAM" id="SSF54373">
    <property type="entry name" value="FAD-linked reductases, C-terminal domain"/>
    <property type="match status" value="1"/>
</dbReference>
<name>A0ABR1QM90_9PEZI</name>
<dbReference type="Gene3D" id="3.30.560.10">
    <property type="entry name" value="Glucose Oxidase, domain 3"/>
    <property type="match status" value="1"/>
</dbReference>
<feature type="domain" description="Glucose-methanol-choline oxidoreductase N-terminal" evidence="2">
    <location>
        <begin position="8"/>
        <end position="292"/>
    </location>
</feature>
<comment type="similarity">
    <text evidence="1">Belongs to the GMC oxidoreductase family.</text>
</comment>
<evidence type="ECO:0000259" key="3">
    <source>
        <dbReference type="Pfam" id="PF05199"/>
    </source>
</evidence>
<proteinExistence type="inferred from homology"/>
<dbReference type="PANTHER" id="PTHR11552:SF123">
    <property type="entry name" value="GMC OXIDOREDUCTASE (AFU_ORTHOLOGUE AFUA_2G01770)-RELATED"/>
    <property type="match status" value="1"/>
</dbReference>
<feature type="domain" description="Glucose-methanol-choline oxidoreductase C-terminal" evidence="3">
    <location>
        <begin position="381"/>
        <end position="506"/>
    </location>
</feature>
<dbReference type="EMBL" id="JAQQWE010000003">
    <property type="protein sequence ID" value="KAK7959200.1"/>
    <property type="molecule type" value="Genomic_DNA"/>
</dbReference>
<gene>
    <name evidence="4" type="ORF">PG986_004054</name>
</gene>
<dbReference type="Proteomes" id="UP001391051">
    <property type="component" value="Unassembled WGS sequence"/>
</dbReference>
<dbReference type="PANTHER" id="PTHR11552">
    <property type="entry name" value="GLUCOSE-METHANOL-CHOLINE GMC OXIDOREDUCTASE"/>
    <property type="match status" value="1"/>
</dbReference>
<evidence type="ECO:0000313" key="5">
    <source>
        <dbReference type="Proteomes" id="UP001391051"/>
    </source>
</evidence>
<reference evidence="4 5" key="1">
    <citation type="submission" date="2023-01" db="EMBL/GenBank/DDBJ databases">
        <title>Analysis of 21 Apiospora genomes using comparative genomics revels a genus with tremendous synthesis potential of carbohydrate active enzymes and secondary metabolites.</title>
        <authorList>
            <person name="Sorensen T."/>
        </authorList>
    </citation>
    <scope>NUCLEOTIDE SEQUENCE [LARGE SCALE GENOMIC DNA]</scope>
    <source>
        <strain evidence="4 5">CBS 24483</strain>
    </source>
</reference>
<dbReference type="InterPro" id="IPR012132">
    <property type="entry name" value="GMC_OxRdtase"/>
</dbReference>
<dbReference type="Pfam" id="PF00732">
    <property type="entry name" value="GMC_oxred_N"/>
    <property type="match status" value="1"/>
</dbReference>
<protein>
    <recommendedName>
        <fullName evidence="6">GMC oxidoreductase</fullName>
    </recommendedName>
</protein>
<evidence type="ECO:0008006" key="6">
    <source>
        <dbReference type="Google" id="ProtNLM"/>
    </source>
</evidence>
<comment type="caution">
    <text evidence="4">The sequence shown here is derived from an EMBL/GenBank/DDBJ whole genome shotgun (WGS) entry which is preliminary data.</text>
</comment>
<dbReference type="InterPro" id="IPR000172">
    <property type="entry name" value="GMC_OxRdtase_N"/>
</dbReference>
<dbReference type="Gene3D" id="3.50.50.60">
    <property type="entry name" value="FAD/NAD(P)-binding domain"/>
    <property type="match status" value="1"/>
</dbReference>
<evidence type="ECO:0000259" key="2">
    <source>
        <dbReference type="Pfam" id="PF00732"/>
    </source>
</evidence>